<feature type="binding site" evidence="4">
    <location>
        <position position="168"/>
    </location>
    <ligand>
        <name>GTP</name>
        <dbReference type="ChEBI" id="CHEBI:37565"/>
    </ligand>
</feature>
<name>A0A194AE99_9BACT</name>
<comment type="subcellular location">
    <subcellularLocation>
        <location evidence="3">Cytoplasm</location>
    </subcellularLocation>
</comment>
<dbReference type="PANTHER" id="PTHR45782">
    <property type="entry name" value="MITOCHONDRIAL RIBOSOME-ASSOCIATED GTPASE 1"/>
    <property type="match status" value="1"/>
</dbReference>
<dbReference type="PIRSF" id="PIRSF006230">
    <property type="entry name" value="MG442"/>
    <property type="match status" value="1"/>
</dbReference>
<dbReference type="AlphaFoldDB" id="A0A194AE99"/>
<evidence type="ECO:0000259" key="5">
    <source>
        <dbReference type="Pfam" id="PF01926"/>
    </source>
</evidence>
<dbReference type="Pfam" id="PF01926">
    <property type="entry name" value="MMR_HSR1"/>
    <property type="match status" value="1"/>
</dbReference>
<dbReference type="GO" id="GO:0005737">
    <property type="term" value="C:cytoplasm"/>
    <property type="evidence" value="ECO:0007669"/>
    <property type="project" value="UniProtKB-SubCell"/>
</dbReference>
<evidence type="ECO:0000313" key="6">
    <source>
        <dbReference type="EMBL" id="GAU07653.1"/>
    </source>
</evidence>
<dbReference type="Gene3D" id="3.40.50.300">
    <property type="entry name" value="P-loop containing nucleotide triphosphate hydrolases"/>
    <property type="match status" value="1"/>
</dbReference>
<sequence>MDINWFPGHMHKARQAIARVMPSIDVVVEVLDARLPLSSQNPLLHELKGDRPCIRVLNKADMADPRITTEWIGYFQREKGVKALAMCAKNKKEAMKIIGLCKKMTPKRDYLFKPVRVMMAGIPNVGKSTLINTIVGREITKAANQAAITRKPKHIDLKNGVVLSDTPGILWPKLQDKHGAFLLAASGAIRDTAMSYPEVAMYTGNHLLGRYPDLLMQRYKLKELPADGLALLEAIGRKRGCLVRGGEVDLHKAAELFLRELKNGVIGHISLERPQER</sequence>
<accession>A0A194AE99</accession>
<feature type="domain" description="G" evidence="5">
    <location>
        <begin position="116"/>
        <end position="176"/>
    </location>
</feature>
<reference evidence="7" key="1">
    <citation type="submission" date="2016-06" db="EMBL/GenBank/DDBJ databases">
        <title>Draft genome sequence of Desulfoplanes formicivorans strain Pf12B.</title>
        <authorList>
            <person name="Watanabe M."/>
            <person name="Kojima H."/>
            <person name="Fukui M."/>
        </authorList>
    </citation>
    <scope>NUCLEOTIDE SEQUENCE [LARGE SCALE GENOMIC DNA]</scope>
    <source>
        <strain evidence="7">Pf12B</strain>
    </source>
</reference>
<dbReference type="NCBIfam" id="TIGR03596">
    <property type="entry name" value="GTPase_YlqF"/>
    <property type="match status" value="1"/>
</dbReference>
<feature type="binding site" evidence="4">
    <location>
        <begin position="58"/>
        <end position="61"/>
    </location>
    <ligand>
        <name>GTP</name>
        <dbReference type="ChEBI" id="CHEBI:37565"/>
    </ligand>
</feature>
<dbReference type="SUPFAM" id="SSF52540">
    <property type="entry name" value="P-loop containing nucleoside triphosphate hydrolases"/>
    <property type="match status" value="1"/>
</dbReference>
<dbReference type="CDD" id="cd01856">
    <property type="entry name" value="YlqF"/>
    <property type="match status" value="1"/>
</dbReference>
<evidence type="ECO:0000256" key="3">
    <source>
        <dbReference type="PIRNR" id="PIRNR006230"/>
    </source>
</evidence>
<evidence type="ECO:0000313" key="7">
    <source>
        <dbReference type="Proteomes" id="UP000095200"/>
    </source>
</evidence>
<dbReference type="RefSeq" id="WP_069857163.1">
    <property type="nucleotide sequence ID" value="NZ_BDFE01000006.1"/>
</dbReference>
<evidence type="ECO:0000256" key="1">
    <source>
        <dbReference type="ARBA" id="ARBA00022741"/>
    </source>
</evidence>
<organism evidence="6 7">
    <name type="scientific">Desulfoplanes formicivorans</name>
    <dbReference type="NCBI Taxonomy" id="1592317"/>
    <lineage>
        <taxon>Bacteria</taxon>
        <taxon>Pseudomonadati</taxon>
        <taxon>Thermodesulfobacteriota</taxon>
        <taxon>Desulfovibrionia</taxon>
        <taxon>Desulfovibrionales</taxon>
        <taxon>Desulfoplanaceae</taxon>
        <taxon>Desulfoplanes</taxon>
    </lineage>
</organism>
<dbReference type="GO" id="GO:0005525">
    <property type="term" value="F:GTP binding"/>
    <property type="evidence" value="ECO:0007669"/>
    <property type="project" value="UniProtKB-KW"/>
</dbReference>
<keyword evidence="2 3" id="KW-0342">GTP-binding</keyword>
<protein>
    <recommendedName>
        <fullName evidence="3">Ribosome biogenesis GTPase A</fullName>
    </recommendedName>
</protein>
<comment type="function">
    <text evidence="3">Required for a late step of 50S ribosomal subunit assembly. Has GTPase activity.</text>
</comment>
<keyword evidence="1 3" id="KW-0547">Nucleotide-binding</keyword>
<dbReference type="InterPro" id="IPR006073">
    <property type="entry name" value="GTP-bd"/>
</dbReference>
<dbReference type="GO" id="GO:0003924">
    <property type="term" value="F:GTPase activity"/>
    <property type="evidence" value="ECO:0007669"/>
    <property type="project" value="TreeGrafter"/>
</dbReference>
<dbReference type="InterPro" id="IPR016478">
    <property type="entry name" value="GTPase_MTG1"/>
</dbReference>
<dbReference type="InterPro" id="IPR027417">
    <property type="entry name" value="P-loop_NTPase"/>
</dbReference>
<proteinExistence type="inferred from homology"/>
<dbReference type="InterPro" id="IPR023179">
    <property type="entry name" value="GTP-bd_ortho_bundle_sf"/>
</dbReference>
<keyword evidence="7" id="KW-1185">Reference proteome</keyword>
<evidence type="ECO:0000256" key="2">
    <source>
        <dbReference type="ARBA" id="ARBA00023134"/>
    </source>
</evidence>
<dbReference type="GO" id="GO:0006412">
    <property type="term" value="P:translation"/>
    <property type="evidence" value="ECO:0007669"/>
    <property type="project" value="TreeGrafter"/>
</dbReference>
<dbReference type="PANTHER" id="PTHR45782:SF4">
    <property type="entry name" value="MITOCHONDRIAL RIBOSOME-ASSOCIATED GTPASE 1"/>
    <property type="match status" value="1"/>
</dbReference>
<dbReference type="InterPro" id="IPR019991">
    <property type="entry name" value="GTP-bd_ribosome_bgen"/>
</dbReference>
<gene>
    <name evidence="6" type="ORF">DPF_0348</name>
</gene>
<dbReference type="STRING" id="1592317.DPF_0348"/>
<dbReference type="Proteomes" id="UP000095200">
    <property type="component" value="Unassembled WGS sequence"/>
</dbReference>
<evidence type="ECO:0000256" key="4">
    <source>
        <dbReference type="PIRSR" id="PIRSR006230-1"/>
    </source>
</evidence>
<dbReference type="Gene3D" id="1.10.1580.10">
    <property type="match status" value="1"/>
</dbReference>
<keyword evidence="3" id="KW-0963">Cytoplasm</keyword>
<dbReference type="EMBL" id="BDFE01000006">
    <property type="protein sequence ID" value="GAU07653.1"/>
    <property type="molecule type" value="Genomic_DNA"/>
</dbReference>
<comment type="caution">
    <text evidence="6">The sequence shown here is derived from an EMBL/GenBank/DDBJ whole genome shotgun (WGS) entry which is preliminary data.</text>
</comment>
<comment type="similarity">
    <text evidence="3">Belongs to the TRAFAC class YlqF/YawG GTPase family. MTG1 subfamily.</text>
</comment>
<feature type="binding site" evidence="4">
    <location>
        <begin position="124"/>
        <end position="129"/>
    </location>
    <ligand>
        <name>GTP</name>
        <dbReference type="ChEBI" id="CHEBI:37565"/>
    </ligand>
</feature>